<dbReference type="InterPro" id="IPR003593">
    <property type="entry name" value="AAA+_ATPase"/>
</dbReference>
<dbReference type="PANTHER" id="PTHR42771">
    <property type="entry name" value="IRON(3+)-HYDROXAMATE IMPORT ATP-BINDING PROTEIN FHUC"/>
    <property type="match status" value="1"/>
</dbReference>
<gene>
    <name evidence="11" type="ORF">EZL74_11660</name>
</gene>
<comment type="caution">
    <text evidence="11">The sequence shown here is derived from an EMBL/GenBank/DDBJ whole genome shotgun (WGS) entry which is preliminary data.</text>
</comment>
<dbReference type="InterPro" id="IPR003439">
    <property type="entry name" value="ABC_transporter-like_ATP-bd"/>
</dbReference>
<name>A0A4Q9YQM1_9FLAO</name>
<evidence type="ECO:0000313" key="11">
    <source>
        <dbReference type="EMBL" id="TBX65782.1"/>
    </source>
</evidence>
<protein>
    <submittedName>
        <fullName evidence="11">ABC transporter ATP-binding protein</fullName>
    </submittedName>
</protein>
<dbReference type="InterPro" id="IPR051535">
    <property type="entry name" value="Siderophore_ABC-ATPase"/>
</dbReference>
<evidence type="ECO:0000313" key="12">
    <source>
        <dbReference type="Proteomes" id="UP000293300"/>
    </source>
</evidence>
<proteinExistence type="predicted"/>
<dbReference type="GO" id="GO:0006826">
    <property type="term" value="P:iron ion transport"/>
    <property type="evidence" value="ECO:0007669"/>
    <property type="project" value="UniProtKB-KW"/>
</dbReference>
<evidence type="ECO:0000256" key="3">
    <source>
        <dbReference type="ARBA" id="ARBA00022475"/>
    </source>
</evidence>
<dbReference type="Proteomes" id="UP000293300">
    <property type="component" value="Unassembled WGS sequence"/>
</dbReference>
<dbReference type="GO" id="GO:0005886">
    <property type="term" value="C:plasma membrane"/>
    <property type="evidence" value="ECO:0007669"/>
    <property type="project" value="UniProtKB-SubCell"/>
</dbReference>
<evidence type="ECO:0000256" key="4">
    <source>
        <dbReference type="ARBA" id="ARBA00022496"/>
    </source>
</evidence>
<evidence type="ECO:0000256" key="9">
    <source>
        <dbReference type="ARBA" id="ARBA00023136"/>
    </source>
</evidence>
<keyword evidence="5" id="KW-0547">Nucleotide-binding</keyword>
<feature type="domain" description="ABC transporter" evidence="10">
    <location>
        <begin position="8"/>
        <end position="248"/>
    </location>
</feature>
<dbReference type="PANTHER" id="PTHR42771:SF2">
    <property type="entry name" value="IRON(3+)-HYDROXAMATE IMPORT ATP-BINDING PROTEIN FHUC"/>
    <property type="match status" value="1"/>
</dbReference>
<dbReference type="RefSeq" id="WP_131476797.1">
    <property type="nucleotide sequence ID" value="NZ_SJPE01000017.1"/>
</dbReference>
<dbReference type="OrthoDB" id="9787851at2"/>
<keyword evidence="8" id="KW-0406">Ion transport</keyword>
<dbReference type="PROSITE" id="PS50893">
    <property type="entry name" value="ABC_TRANSPORTER_2"/>
    <property type="match status" value="1"/>
</dbReference>
<organism evidence="11 12">
    <name type="scientific">Flavobacterium silvisoli</name>
    <dbReference type="NCBI Taxonomy" id="2529433"/>
    <lineage>
        <taxon>Bacteria</taxon>
        <taxon>Pseudomonadati</taxon>
        <taxon>Bacteroidota</taxon>
        <taxon>Flavobacteriia</taxon>
        <taxon>Flavobacteriales</taxon>
        <taxon>Flavobacteriaceae</taxon>
        <taxon>Flavobacterium</taxon>
    </lineage>
</organism>
<dbReference type="SMART" id="SM00382">
    <property type="entry name" value="AAA"/>
    <property type="match status" value="1"/>
</dbReference>
<reference evidence="11 12" key="1">
    <citation type="submission" date="2019-02" db="EMBL/GenBank/DDBJ databases">
        <title>Flavobacterium sp. RD-2-33 isolated from forest soil.</title>
        <authorList>
            <person name="Chaudhary D.K."/>
        </authorList>
    </citation>
    <scope>NUCLEOTIDE SEQUENCE [LARGE SCALE GENOMIC DNA]</scope>
    <source>
        <strain evidence="11 12">RD-2-33</strain>
    </source>
</reference>
<dbReference type="InterPro" id="IPR027417">
    <property type="entry name" value="P-loop_NTPase"/>
</dbReference>
<comment type="subcellular location">
    <subcellularLocation>
        <location evidence="1">Cell membrane</location>
        <topology evidence="1">Peripheral membrane protein</topology>
    </subcellularLocation>
</comment>
<keyword evidence="6 11" id="KW-0067">ATP-binding</keyword>
<keyword evidence="3" id="KW-1003">Cell membrane</keyword>
<dbReference type="GO" id="GO:0016887">
    <property type="term" value="F:ATP hydrolysis activity"/>
    <property type="evidence" value="ECO:0007669"/>
    <property type="project" value="InterPro"/>
</dbReference>
<keyword evidence="12" id="KW-1185">Reference proteome</keyword>
<evidence type="ECO:0000256" key="7">
    <source>
        <dbReference type="ARBA" id="ARBA00023004"/>
    </source>
</evidence>
<evidence type="ECO:0000256" key="1">
    <source>
        <dbReference type="ARBA" id="ARBA00004202"/>
    </source>
</evidence>
<dbReference type="Pfam" id="PF00005">
    <property type="entry name" value="ABC_tran"/>
    <property type="match status" value="1"/>
</dbReference>
<dbReference type="SUPFAM" id="SSF52540">
    <property type="entry name" value="P-loop containing nucleoside triphosphate hydrolases"/>
    <property type="match status" value="1"/>
</dbReference>
<dbReference type="FunFam" id="3.40.50.300:FF:000134">
    <property type="entry name" value="Iron-enterobactin ABC transporter ATP-binding protein"/>
    <property type="match status" value="1"/>
</dbReference>
<keyword evidence="7" id="KW-0408">Iron</keyword>
<accession>A0A4Q9YQM1</accession>
<sequence length="261" mass="28936">MSLHTNILQTSNLTIGYTSKKGKNTIAEHLNLKLEQGQLVSLVGGNGIGKSTLLRTLTGIQKPLAGKVMLNEKEIHSYEATDLAQNLSLVLTEKLPPSNLTVFELIALGRQPYTNWLGKLSGIDYEKITQAVELTHIEHLLNKKHHEISDGQLQIVLIARALAQDTPLIILDEPTTHLDLLHKVSVFKLLKKLSLETRKCILFSTHDIDLAIQLSDEMIVMTEASVVQDQPCNLISKGVFNTLFKDASIVFDGEKGRFVVN</sequence>
<keyword evidence="2" id="KW-0813">Transport</keyword>
<dbReference type="GO" id="GO:0005524">
    <property type="term" value="F:ATP binding"/>
    <property type="evidence" value="ECO:0007669"/>
    <property type="project" value="UniProtKB-KW"/>
</dbReference>
<evidence type="ECO:0000256" key="5">
    <source>
        <dbReference type="ARBA" id="ARBA00022741"/>
    </source>
</evidence>
<dbReference type="CDD" id="cd03214">
    <property type="entry name" value="ABC_Iron-Siderophores_B12_Hemin"/>
    <property type="match status" value="1"/>
</dbReference>
<evidence type="ECO:0000256" key="2">
    <source>
        <dbReference type="ARBA" id="ARBA00022448"/>
    </source>
</evidence>
<keyword evidence="4" id="KW-0410">Iron transport</keyword>
<dbReference type="Gene3D" id="3.40.50.300">
    <property type="entry name" value="P-loop containing nucleotide triphosphate hydrolases"/>
    <property type="match status" value="1"/>
</dbReference>
<evidence type="ECO:0000256" key="6">
    <source>
        <dbReference type="ARBA" id="ARBA00022840"/>
    </source>
</evidence>
<keyword evidence="9" id="KW-0472">Membrane</keyword>
<dbReference type="AlphaFoldDB" id="A0A4Q9YQM1"/>
<evidence type="ECO:0000256" key="8">
    <source>
        <dbReference type="ARBA" id="ARBA00023065"/>
    </source>
</evidence>
<evidence type="ECO:0000259" key="10">
    <source>
        <dbReference type="PROSITE" id="PS50893"/>
    </source>
</evidence>
<dbReference type="EMBL" id="SJPE01000017">
    <property type="protein sequence ID" value="TBX65782.1"/>
    <property type="molecule type" value="Genomic_DNA"/>
</dbReference>